<dbReference type="PROSITE" id="PS50240">
    <property type="entry name" value="TRYPSIN_DOM"/>
    <property type="match status" value="1"/>
</dbReference>
<name>A0A672FHP1_SALFA</name>
<reference evidence="4" key="1">
    <citation type="submission" date="2019-06" db="EMBL/GenBank/DDBJ databases">
        <authorList>
            <consortium name="Wellcome Sanger Institute Data Sharing"/>
        </authorList>
    </citation>
    <scope>NUCLEOTIDE SEQUENCE [LARGE SCALE GENOMIC DNA]</scope>
</reference>
<evidence type="ECO:0000313" key="5">
    <source>
        <dbReference type="Proteomes" id="UP000472267"/>
    </source>
</evidence>
<dbReference type="SMART" id="SM00020">
    <property type="entry name" value="Tryp_SPc"/>
    <property type="match status" value="1"/>
</dbReference>
<dbReference type="Ensembl" id="ENSSFAT00005006790.1">
    <property type="protein sequence ID" value="ENSSFAP00005006461.1"/>
    <property type="gene ID" value="ENSSFAG00005003911.1"/>
</dbReference>
<dbReference type="InterPro" id="IPR043504">
    <property type="entry name" value="Peptidase_S1_PA_chymotrypsin"/>
</dbReference>
<sequence>MISSCSPQTVIALLLKFTPGLLVSLISTVSVCRWGGAFLFGRAPFSSSTGFSSDELRQAQVKVIAQSICSNDSVYGVLITPRMICAGSMDGGVDSCQGDSGGPLLCETSSGDWRLAGVVSWGVGCARPNNPGVYSRVTQLLHWVERHTEASIE</sequence>
<dbReference type="FunFam" id="2.40.10.10:FF:000002">
    <property type="entry name" value="Transmembrane protease serine"/>
    <property type="match status" value="1"/>
</dbReference>
<dbReference type="Ensembl" id="ENSSFAT00005005355.1">
    <property type="protein sequence ID" value="ENSSFAP00005005055.1"/>
    <property type="gene ID" value="ENSSFAG00005003240.1"/>
</dbReference>
<dbReference type="InterPro" id="IPR009003">
    <property type="entry name" value="Peptidase_S1_PA"/>
</dbReference>
<dbReference type="AlphaFoldDB" id="A0A672FHP1"/>
<reference evidence="4" key="2">
    <citation type="submission" date="2025-05" db="UniProtKB">
        <authorList>
            <consortium name="Ensembl"/>
        </authorList>
    </citation>
    <scope>IDENTIFICATION</scope>
</reference>
<comment type="similarity">
    <text evidence="2">Belongs to the peptidase S1 family. CLIP subfamily.</text>
</comment>
<protein>
    <recommendedName>
        <fullName evidence="3">Peptidase S1 domain-containing protein</fullName>
    </recommendedName>
</protein>
<dbReference type="Pfam" id="PF00089">
    <property type="entry name" value="Trypsin"/>
    <property type="match status" value="1"/>
</dbReference>
<dbReference type="GO" id="GO:0004252">
    <property type="term" value="F:serine-type endopeptidase activity"/>
    <property type="evidence" value="ECO:0007669"/>
    <property type="project" value="InterPro"/>
</dbReference>
<proteinExistence type="inferred from homology"/>
<dbReference type="Proteomes" id="UP000472267">
    <property type="component" value="Chromosome 11"/>
</dbReference>
<dbReference type="PROSITE" id="PS00135">
    <property type="entry name" value="TRYPSIN_SER"/>
    <property type="match status" value="1"/>
</dbReference>
<dbReference type="SUPFAM" id="SSF50494">
    <property type="entry name" value="Trypsin-like serine proteases"/>
    <property type="match status" value="1"/>
</dbReference>
<evidence type="ECO:0000256" key="1">
    <source>
        <dbReference type="ARBA" id="ARBA00023157"/>
    </source>
</evidence>
<keyword evidence="1" id="KW-1015">Disulfide bond</keyword>
<evidence type="ECO:0000256" key="2">
    <source>
        <dbReference type="ARBA" id="ARBA00024195"/>
    </source>
</evidence>
<feature type="domain" description="Peptidase S1" evidence="3">
    <location>
        <begin position="11"/>
        <end position="149"/>
    </location>
</feature>
<dbReference type="CDD" id="cd00190">
    <property type="entry name" value="Tryp_SPc"/>
    <property type="match status" value="1"/>
</dbReference>
<dbReference type="PANTHER" id="PTHR24252">
    <property type="entry name" value="ACROSIN-RELATED"/>
    <property type="match status" value="1"/>
</dbReference>
<dbReference type="InterPro" id="IPR033116">
    <property type="entry name" value="TRYPSIN_SER"/>
</dbReference>
<dbReference type="OMA" id="HPSTMLC"/>
<dbReference type="GO" id="GO:0006508">
    <property type="term" value="P:proteolysis"/>
    <property type="evidence" value="ECO:0007669"/>
    <property type="project" value="InterPro"/>
</dbReference>
<dbReference type="Gene3D" id="2.40.10.10">
    <property type="entry name" value="Trypsin-like serine proteases"/>
    <property type="match status" value="1"/>
</dbReference>
<organism evidence="4 5">
    <name type="scientific">Salarias fasciatus</name>
    <name type="common">Jewelled blenny</name>
    <name type="synonym">Blennius fasciatus</name>
    <dbReference type="NCBI Taxonomy" id="181472"/>
    <lineage>
        <taxon>Eukaryota</taxon>
        <taxon>Metazoa</taxon>
        <taxon>Chordata</taxon>
        <taxon>Craniata</taxon>
        <taxon>Vertebrata</taxon>
        <taxon>Euteleostomi</taxon>
        <taxon>Actinopterygii</taxon>
        <taxon>Neopterygii</taxon>
        <taxon>Teleostei</taxon>
        <taxon>Neoteleostei</taxon>
        <taxon>Acanthomorphata</taxon>
        <taxon>Ovalentaria</taxon>
        <taxon>Blenniimorphae</taxon>
        <taxon>Blenniiformes</taxon>
        <taxon>Blennioidei</taxon>
        <taxon>Blenniidae</taxon>
        <taxon>Salariinae</taxon>
        <taxon>Salarias</taxon>
    </lineage>
</organism>
<dbReference type="PANTHER" id="PTHR24252:SF7">
    <property type="entry name" value="HYALIN"/>
    <property type="match status" value="1"/>
</dbReference>
<evidence type="ECO:0000313" key="4">
    <source>
        <dbReference type="Ensembl" id="ENSSFAP00005006461.1"/>
    </source>
</evidence>
<evidence type="ECO:0000259" key="3">
    <source>
        <dbReference type="PROSITE" id="PS50240"/>
    </source>
</evidence>
<keyword evidence="5" id="KW-1185">Reference proteome</keyword>
<dbReference type="InterPro" id="IPR001254">
    <property type="entry name" value="Trypsin_dom"/>
</dbReference>
<accession>A0A672FHP1</accession>